<evidence type="ECO:0000313" key="2">
    <source>
        <dbReference type="EMBL" id="CAE0244221.1"/>
    </source>
</evidence>
<gene>
    <name evidence="2" type="ORF">PBIL07802_LOCUS6396</name>
</gene>
<organism evidence="2">
    <name type="scientific">Palpitomonas bilix</name>
    <dbReference type="NCBI Taxonomy" id="652834"/>
    <lineage>
        <taxon>Eukaryota</taxon>
        <taxon>Eukaryota incertae sedis</taxon>
    </lineage>
</organism>
<dbReference type="AlphaFoldDB" id="A0A7S3D2T4"/>
<feature type="compositionally biased region" description="Low complexity" evidence="1">
    <location>
        <begin position="499"/>
        <end position="510"/>
    </location>
</feature>
<protein>
    <submittedName>
        <fullName evidence="2">Uncharacterized protein</fullName>
    </submittedName>
</protein>
<feature type="region of interest" description="Disordered" evidence="1">
    <location>
        <begin position="101"/>
        <end position="120"/>
    </location>
</feature>
<feature type="region of interest" description="Disordered" evidence="1">
    <location>
        <begin position="376"/>
        <end position="419"/>
    </location>
</feature>
<sequence length="874" mass="96781">MPVTHFASNVYLSSFEDLKNKYTADPTSLEAWQKDKKEYDDINVMLRELCEFHEVINKRFKVENSRPSLRKYICARRDCSFFVSLAHTPQGTWRVKKCSSHSCEGPAPTQPRVEGGRGRPSKGDVFTAYTREFLGGALKTAALHAREAVSTRVAKELLTKICRASPSNEYLRCLVHEVRADMEGNLDALKSEIWLMSLQREWGEENVRLHHEGKEAVEAVMSGHVAREEEASKKGTESSVAESVIQGELPEEVPEKVADVMKPSIEPTKLDVLYPEHYEKVGETRGNEESVVMPSSAGMPGSVGLPSVAIPILAPTMSHPMEVPTPAAMNTPSMLHPGAPSILLAGAPAAAPVSAMSQSDVESSTIITTTAAVSSAVSSEQGEGMVSAPSGAGGEEGSENTSVQVEGASGEGPTAMTLADGEVEGNGEMKRDDQYMSSQLPLVPSSDVEEKPEEKPEQSMLAPPKSDQEESASQRPEHEVSVPPKPDQEESGQQRTEHVVSVPPQPEQQQLHVQDGQGGGESHSALPAQPAPAEIPEAPKLSSKLDVMKSNLERLRYNTYYTGVSVILPPVRKLLDLDLLGTCFCVESQDSHYKENGCFYSFAGYDASGKVMPIAFAWYWKKDDDYNWSLFFSHIRDYLGRKLDMPPHIVVGTSECRAAFFNHFKSLRFFHSIPERQEEVRKAVGSRDASTFMEMATTMNEALYHEKKTELSKAGRNFIFGESAEFAKERNLPRDREQFAVFALSLSGLTTTKAASVFGNVVNSDKHGNAAEALYRICMHIQKEYNDTKDHIDEKMRESVSPQELTPMWKKLFNYDNWKQMVASKPIISLPIFDKSNPTQKQMRLLCEMRDMFLSKSIAAGQLRRTLLSEKASE</sequence>
<dbReference type="EMBL" id="HBIB01010044">
    <property type="protein sequence ID" value="CAE0244221.1"/>
    <property type="molecule type" value="Transcribed_RNA"/>
</dbReference>
<name>A0A7S3D2T4_9EUKA</name>
<feature type="compositionally biased region" description="Basic and acidic residues" evidence="1">
    <location>
        <begin position="448"/>
        <end position="457"/>
    </location>
</feature>
<accession>A0A7S3D2T4</accession>
<evidence type="ECO:0000256" key="1">
    <source>
        <dbReference type="SAM" id="MobiDB-lite"/>
    </source>
</evidence>
<proteinExistence type="predicted"/>
<reference evidence="2" key="1">
    <citation type="submission" date="2021-01" db="EMBL/GenBank/DDBJ databases">
        <authorList>
            <person name="Corre E."/>
            <person name="Pelletier E."/>
            <person name="Niang G."/>
            <person name="Scheremetjew M."/>
            <person name="Finn R."/>
            <person name="Kale V."/>
            <person name="Holt S."/>
            <person name="Cochrane G."/>
            <person name="Meng A."/>
            <person name="Brown T."/>
            <person name="Cohen L."/>
        </authorList>
    </citation>
    <scope>NUCLEOTIDE SEQUENCE</scope>
    <source>
        <strain evidence="2">NIES-2562</strain>
    </source>
</reference>
<feature type="compositionally biased region" description="Low complexity" evidence="1">
    <location>
        <begin position="525"/>
        <end position="539"/>
    </location>
</feature>
<feature type="region of interest" description="Disordered" evidence="1">
    <location>
        <begin position="443"/>
        <end position="539"/>
    </location>
</feature>